<dbReference type="Proteomes" id="UP001500167">
    <property type="component" value="Unassembled WGS sequence"/>
</dbReference>
<keyword evidence="2" id="KW-1185">Reference proteome</keyword>
<comment type="caution">
    <text evidence="1">The sequence shown here is derived from an EMBL/GenBank/DDBJ whole genome shotgun (WGS) entry which is preliminary data.</text>
</comment>
<dbReference type="EMBL" id="BAAAZK010000004">
    <property type="protein sequence ID" value="GAA4173979.1"/>
    <property type="molecule type" value="Genomic_DNA"/>
</dbReference>
<evidence type="ECO:0000313" key="2">
    <source>
        <dbReference type="Proteomes" id="UP001500167"/>
    </source>
</evidence>
<reference evidence="2" key="1">
    <citation type="journal article" date="2019" name="Int. J. Syst. Evol. Microbiol.">
        <title>The Global Catalogue of Microorganisms (GCM) 10K type strain sequencing project: providing services to taxonomists for standard genome sequencing and annotation.</title>
        <authorList>
            <consortium name="The Broad Institute Genomics Platform"/>
            <consortium name="The Broad Institute Genome Sequencing Center for Infectious Disease"/>
            <person name="Wu L."/>
            <person name="Ma J."/>
        </authorList>
    </citation>
    <scope>NUCLEOTIDE SEQUENCE [LARGE SCALE GENOMIC DNA]</scope>
    <source>
        <strain evidence="2">JCM 16722</strain>
    </source>
</reference>
<gene>
    <name evidence="1" type="ORF">GCM10022218_17670</name>
</gene>
<evidence type="ECO:0008006" key="3">
    <source>
        <dbReference type="Google" id="ProtNLM"/>
    </source>
</evidence>
<name>A0ABP7ZZC7_9SPHI</name>
<organism evidence="1 2">
    <name type="scientific">Sphingobacterium ginsenosidimutans</name>
    <dbReference type="NCBI Taxonomy" id="687845"/>
    <lineage>
        <taxon>Bacteria</taxon>
        <taxon>Pseudomonadati</taxon>
        <taxon>Bacteroidota</taxon>
        <taxon>Sphingobacteriia</taxon>
        <taxon>Sphingobacteriales</taxon>
        <taxon>Sphingobacteriaceae</taxon>
        <taxon>Sphingobacterium</taxon>
    </lineage>
</organism>
<evidence type="ECO:0000313" key="1">
    <source>
        <dbReference type="EMBL" id="GAA4173979.1"/>
    </source>
</evidence>
<sequence length="54" mass="6434">MRSVLRGYWVFEKEWLKLNIRKLKNLGLTISHTVGYEISPLGERFIQLLEAEEQ</sequence>
<accession>A0ABP7ZZC7</accession>
<proteinExistence type="predicted"/>
<protein>
    <recommendedName>
        <fullName evidence="3">HTH hxlR-type domain-containing protein</fullName>
    </recommendedName>
</protein>